<accession>A8A8P3</accession>
<feature type="domain" description="Histone deacetylase" evidence="1">
    <location>
        <begin position="34"/>
        <end position="284"/>
    </location>
</feature>
<dbReference type="RefSeq" id="WP_011998147.1">
    <property type="nucleotide sequence ID" value="NC_009776.1"/>
</dbReference>
<proteinExistence type="predicted"/>
<dbReference type="PhylomeDB" id="A8A8P3"/>
<dbReference type="AlphaFoldDB" id="A8A8P3"/>
<protein>
    <submittedName>
        <fullName evidence="2">Histone deacetylase superfamily</fullName>
    </submittedName>
</protein>
<dbReference type="eggNOG" id="arCOG00324">
    <property type="taxonomic scope" value="Archaea"/>
</dbReference>
<dbReference type="GO" id="GO:0040029">
    <property type="term" value="P:epigenetic regulation of gene expression"/>
    <property type="evidence" value="ECO:0007669"/>
    <property type="project" value="TreeGrafter"/>
</dbReference>
<dbReference type="Pfam" id="PF00850">
    <property type="entry name" value="Hist_deacetyl"/>
    <property type="match status" value="1"/>
</dbReference>
<dbReference type="Gene3D" id="3.40.800.20">
    <property type="entry name" value="Histone deacetylase domain"/>
    <property type="match status" value="1"/>
</dbReference>
<dbReference type="PRINTS" id="PR01270">
    <property type="entry name" value="HDASUPER"/>
</dbReference>
<dbReference type="HOGENOM" id="CLU_007727_8_0_2"/>
<dbReference type="EMBL" id="CP000816">
    <property type="protein sequence ID" value="ABU81295.1"/>
    <property type="molecule type" value="Genomic_DNA"/>
</dbReference>
<dbReference type="InterPro" id="IPR023801">
    <property type="entry name" value="His_deacetylse_dom"/>
</dbReference>
<evidence type="ECO:0000313" key="2">
    <source>
        <dbReference type="EMBL" id="ABU81295.1"/>
    </source>
</evidence>
<dbReference type="InterPro" id="IPR000286">
    <property type="entry name" value="HDACs"/>
</dbReference>
<organism evidence="2 3">
    <name type="scientific">Ignicoccus hospitalis (strain KIN4/I / DSM 18386 / JCM 14125)</name>
    <dbReference type="NCBI Taxonomy" id="453591"/>
    <lineage>
        <taxon>Archaea</taxon>
        <taxon>Thermoproteota</taxon>
        <taxon>Thermoprotei</taxon>
        <taxon>Desulfurococcales</taxon>
        <taxon>Desulfurococcaceae</taxon>
        <taxon>Ignicoccus</taxon>
    </lineage>
</organism>
<evidence type="ECO:0000313" key="3">
    <source>
        <dbReference type="Proteomes" id="UP000000262"/>
    </source>
</evidence>
<dbReference type="OrthoDB" id="147549at2157"/>
<keyword evidence="3" id="KW-1185">Reference proteome</keyword>
<dbReference type="GO" id="GO:0004407">
    <property type="term" value="F:histone deacetylase activity"/>
    <property type="evidence" value="ECO:0007669"/>
    <property type="project" value="TreeGrafter"/>
</dbReference>
<dbReference type="KEGG" id="iho:Igni_0111"/>
<reference evidence="2 3" key="1">
    <citation type="journal article" date="2008" name="Genome Biol.">
        <title>A genomic analysis of the archaeal system Ignicoccus hospitalis-Nanoarchaeum equitans.</title>
        <authorList>
            <person name="Podar M."/>
            <person name="Anderson I."/>
            <person name="Makarova K.S."/>
            <person name="Elkins J.G."/>
            <person name="Ivanova N."/>
            <person name="Wall M.A."/>
            <person name="Lykidis A."/>
            <person name="Mavromatis K."/>
            <person name="Sun H."/>
            <person name="Hudson M.E."/>
            <person name="Chen W."/>
            <person name="Deciu C."/>
            <person name="Hutchison D."/>
            <person name="Eads J.R."/>
            <person name="Anderson A."/>
            <person name="Fernandes F."/>
            <person name="Szeto E."/>
            <person name="Lapidus A."/>
            <person name="Kyrpides N.C."/>
            <person name="Saier M.H.Jr."/>
            <person name="Richardson P.M."/>
            <person name="Rachel R."/>
            <person name="Huber H."/>
            <person name="Eisen J.A."/>
            <person name="Koonin E.V."/>
            <person name="Keller M."/>
            <person name="Stetter K.O."/>
        </authorList>
    </citation>
    <scope>NUCLEOTIDE SEQUENCE [LARGE SCALE GENOMIC DNA]</scope>
    <source>
        <strain evidence="3">KIN4/I / DSM 18386 / JCM 14125</strain>
    </source>
</reference>
<dbReference type="PANTHER" id="PTHR10625:SF10">
    <property type="entry name" value="HISTONE DEACETYLASE HDAC1"/>
    <property type="match status" value="1"/>
</dbReference>
<sequence>MKVVWSESFTKHFFAPPSIVREWTARMKKFKEVVSGKVELVPPEEASLELFELVHCRSLIERIMELDSIGGVIDYGDTYIYPGSASTLVDVLGGVLRAAELAEEQGFGYTPYGGLHHAGKCRAAGFCPANDVAVLAEALARKGYRVAYLDFDVHHGDGTQEIFYERSDVLTVSVHMYYPGFYPGTGWYAELGAGEGKGYSLNVPLPPRSGDEAYAMVIDLIVKRAIENFEPDFVVAQMGVDGYWKDPLGGALNLTANTYYKIGEFLRSIEVPVAGAGGGGYGEGAVVPMLSELGFRIEEEPTPSPPEALERVEEVLRYFEENVSWF</sequence>
<dbReference type="InterPro" id="IPR037138">
    <property type="entry name" value="His_deacetylse_dom_sf"/>
</dbReference>
<gene>
    <name evidence="2" type="ordered locus">Igni_0111</name>
</gene>
<dbReference type="STRING" id="453591.Igni_0111"/>
<dbReference type="InterPro" id="IPR023696">
    <property type="entry name" value="Ureohydrolase_dom_sf"/>
</dbReference>
<dbReference type="SUPFAM" id="SSF52768">
    <property type="entry name" value="Arginase/deacetylase"/>
    <property type="match status" value="1"/>
</dbReference>
<dbReference type="PANTHER" id="PTHR10625">
    <property type="entry name" value="HISTONE DEACETYLASE HDAC1-RELATED"/>
    <property type="match status" value="1"/>
</dbReference>
<name>A8A8P3_IGNH4</name>
<dbReference type="Proteomes" id="UP000000262">
    <property type="component" value="Chromosome"/>
</dbReference>
<dbReference type="GeneID" id="5562418"/>
<evidence type="ECO:0000259" key="1">
    <source>
        <dbReference type="Pfam" id="PF00850"/>
    </source>
</evidence>